<proteinExistence type="predicted"/>
<accession>A0A2P2JRH2</accession>
<protein>
    <submittedName>
        <fullName evidence="1">Fyve finger-containing phosphoinositide kinase</fullName>
    </submittedName>
</protein>
<dbReference type="AlphaFoldDB" id="A0A2P2JRH2"/>
<dbReference type="EMBL" id="GGEC01015590">
    <property type="protein sequence ID" value="MBW96073.1"/>
    <property type="molecule type" value="Transcribed_RNA"/>
</dbReference>
<sequence>MVALTNLWVGFCEIIYLIRITDAALVRCHQRHMFIVIPIYKAVSLYLLKSYLKYFCLVKRMERSGCGIDA</sequence>
<reference evidence="1" key="1">
    <citation type="submission" date="2018-02" db="EMBL/GenBank/DDBJ databases">
        <title>Rhizophora mucronata_Transcriptome.</title>
        <authorList>
            <person name="Meera S.P."/>
            <person name="Sreeshan A."/>
            <person name="Augustine A."/>
        </authorList>
    </citation>
    <scope>NUCLEOTIDE SEQUENCE</scope>
    <source>
        <tissue evidence="1">Leaf</tissue>
    </source>
</reference>
<dbReference type="GO" id="GO:0016301">
    <property type="term" value="F:kinase activity"/>
    <property type="evidence" value="ECO:0007669"/>
    <property type="project" value="UniProtKB-KW"/>
</dbReference>
<keyword evidence="1" id="KW-0808">Transferase</keyword>
<organism evidence="1">
    <name type="scientific">Rhizophora mucronata</name>
    <name type="common">Asiatic mangrove</name>
    <dbReference type="NCBI Taxonomy" id="61149"/>
    <lineage>
        <taxon>Eukaryota</taxon>
        <taxon>Viridiplantae</taxon>
        <taxon>Streptophyta</taxon>
        <taxon>Embryophyta</taxon>
        <taxon>Tracheophyta</taxon>
        <taxon>Spermatophyta</taxon>
        <taxon>Magnoliopsida</taxon>
        <taxon>eudicotyledons</taxon>
        <taxon>Gunneridae</taxon>
        <taxon>Pentapetalae</taxon>
        <taxon>rosids</taxon>
        <taxon>fabids</taxon>
        <taxon>Malpighiales</taxon>
        <taxon>Rhizophoraceae</taxon>
        <taxon>Rhizophora</taxon>
    </lineage>
</organism>
<evidence type="ECO:0000313" key="1">
    <source>
        <dbReference type="EMBL" id="MBW96073.1"/>
    </source>
</evidence>
<keyword evidence="1" id="KW-0418">Kinase</keyword>
<name>A0A2P2JRH2_RHIMU</name>